<name>Q23F28_TETTS</name>
<feature type="region of interest" description="Disordered" evidence="2">
    <location>
        <begin position="1158"/>
        <end position="1285"/>
    </location>
</feature>
<feature type="region of interest" description="Disordered" evidence="2">
    <location>
        <begin position="1300"/>
        <end position="1373"/>
    </location>
</feature>
<accession>Q23F28</accession>
<dbReference type="HOGENOM" id="CLU_003311_0_0_1"/>
<reference evidence="5" key="1">
    <citation type="journal article" date="2006" name="PLoS Biol.">
        <title>Macronuclear genome sequence of the ciliate Tetrahymena thermophila, a model eukaryote.</title>
        <authorList>
            <person name="Eisen J.A."/>
            <person name="Coyne R.S."/>
            <person name="Wu M."/>
            <person name="Wu D."/>
            <person name="Thiagarajan M."/>
            <person name="Wortman J.R."/>
            <person name="Badger J.H."/>
            <person name="Ren Q."/>
            <person name="Amedeo P."/>
            <person name="Jones K.M."/>
            <person name="Tallon L.J."/>
            <person name="Delcher A.L."/>
            <person name="Salzberg S.L."/>
            <person name="Silva J.C."/>
            <person name="Haas B.J."/>
            <person name="Majoros W.H."/>
            <person name="Farzad M."/>
            <person name="Carlton J.M."/>
            <person name="Smith R.K. Jr."/>
            <person name="Garg J."/>
            <person name="Pearlman R.E."/>
            <person name="Karrer K.M."/>
            <person name="Sun L."/>
            <person name="Manning G."/>
            <person name="Elde N.C."/>
            <person name="Turkewitz A.P."/>
            <person name="Asai D.J."/>
            <person name="Wilkes D.E."/>
            <person name="Wang Y."/>
            <person name="Cai H."/>
            <person name="Collins K."/>
            <person name="Stewart B.A."/>
            <person name="Lee S.R."/>
            <person name="Wilamowska K."/>
            <person name="Weinberg Z."/>
            <person name="Ruzzo W.L."/>
            <person name="Wloga D."/>
            <person name="Gaertig J."/>
            <person name="Frankel J."/>
            <person name="Tsao C.-C."/>
            <person name="Gorovsky M.A."/>
            <person name="Keeling P.J."/>
            <person name="Waller R.F."/>
            <person name="Patron N.J."/>
            <person name="Cherry J.M."/>
            <person name="Stover N.A."/>
            <person name="Krieger C.J."/>
            <person name="del Toro C."/>
            <person name="Ryder H.F."/>
            <person name="Williamson S.C."/>
            <person name="Barbeau R.A."/>
            <person name="Hamilton E.P."/>
            <person name="Orias E."/>
        </authorList>
    </citation>
    <scope>NUCLEOTIDE SEQUENCE [LARGE SCALE GENOMIC DNA]</scope>
    <source>
        <strain evidence="5">SB210</strain>
    </source>
</reference>
<keyword evidence="1" id="KW-0175">Coiled coil</keyword>
<dbReference type="EMBL" id="GG662707">
    <property type="protein sequence ID" value="EAR95077.2"/>
    <property type="molecule type" value="Genomic_DNA"/>
</dbReference>
<evidence type="ECO:0000256" key="2">
    <source>
        <dbReference type="SAM" id="MobiDB-lite"/>
    </source>
</evidence>
<protein>
    <recommendedName>
        <fullName evidence="3">CH-like domain-containing protein</fullName>
    </recommendedName>
</protein>
<dbReference type="KEGG" id="tet:TTHERM_00640050"/>
<dbReference type="GO" id="GO:0031124">
    <property type="term" value="P:mRNA 3'-end processing"/>
    <property type="evidence" value="ECO:0007669"/>
    <property type="project" value="InterPro"/>
</dbReference>
<dbReference type="STRING" id="312017.Q23F28"/>
<feature type="domain" description="CH-like" evidence="3">
    <location>
        <begin position="37"/>
        <end position="123"/>
    </location>
</feature>
<dbReference type="OrthoDB" id="305343at2759"/>
<evidence type="ECO:0000313" key="4">
    <source>
        <dbReference type="EMBL" id="EAR95077.2"/>
    </source>
</evidence>
<feature type="compositionally biased region" description="Polar residues" evidence="2">
    <location>
        <begin position="1250"/>
        <end position="1265"/>
    </location>
</feature>
<proteinExistence type="predicted"/>
<feature type="compositionally biased region" description="Basic and acidic residues" evidence="2">
    <location>
        <begin position="1266"/>
        <end position="1285"/>
    </location>
</feature>
<evidence type="ECO:0000259" key="3">
    <source>
        <dbReference type="Pfam" id="PF06294"/>
    </source>
</evidence>
<dbReference type="Proteomes" id="UP000009168">
    <property type="component" value="Unassembled WGS sequence"/>
</dbReference>
<dbReference type="PANTHER" id="PTHR22836">
    <property type="entry name" value="WD40 REPEAT PROTEIN"/>
    <property type="match status" value="1"/>
</dbReference>
<dbReference type="SUPFAM" id="SSF48371">
    <property type="entry name" value="ARM repeat"/>
    <property type="match status" value="1"/>
</dbReference>
<dbReference type="InterPro" id="IPR045245">
    <property type="entry name" value="Pfs2-like"/>
</dbReference>
<dbReference type="Pfam" id="PF06294">
    <property type="entry name" value="CH_2"/>
    <property type="match status" value="1"/>
</dbReference>
<dbReference type="eggNOG" id="ENOG502S9N0">
    <property type="taxonomic scope" value="Eukaryota"/>
</dbReference>
<evidence type="ECO:0000313" key="5">
    <source>
        <dbReference type="Proteomes" id="UP000009168"/>
    </source>
</evidence>
<dbReference type="GeneID" id="7831636"/>
<feature type="coiled-coil region" evidence="1">
    <location>
        <begin position="719"/>
        <end position="760"/>
    </location>
</feature>
<dbReference type="InParanoid" id="Q23F28"/>
<feature type="region of interest" description="Disordered" evidence="2">
    <location>
        <begin position="808"/>
        <end position="832"/>
    </location>
</feature>
<feature type="compositionally biased region" description="Basic and acidic residues" evidence="2">
    <location>
        <begin position="1428"/>
        <end position="1448"/>
    </location>
</feature>
<sequence length="1457" mass="170768">MQIDQRIFKWLSSHKVLSLADKIQGQNMEGIYELDSNTTKQFEVGSKIGELLDKINKNNHNYTGYMSLDKLKDSNTAASRLYNWNILTDAMKKMGITLDQDIKSLIVAGDTQMLAEVLKDIYEFDMNQLEKISIPSSANSLISNPRSSLKRGLKSANQSYNPYEENRKQKIELKQAKLDGEAGVDLNNLDVQKNLSETQSLLEFFLIGISRHFMLRPKQAATLLSNGNKYFAHVLVKGLKSDFNPVEKFLQDIYVNVKRLLLFIEVEEANIPIILNTLKPGLLSKNEEVSLWSCRIFSKMSFDLANLELLAPAYDWFTSQMGGLYSAVMCLRRHQNLKDTIVSFMVQISRYNLTDFLTVQLRKIIENNKEYIDFINLIFSSLTSTKMSKEELLNSKIIEYWVDNCLKMAENDPLKNQINDRESALSLLVNIWKSYPLYIEETPQLTEKILDLLKKGSRDKNFCLQIGSFAKLFELLDYLATDRNPLAALIYKKLTFSFIENHADIELRQFILLNFSRAFKKFNTIPTEILLEPLIRQIQVSQNSSYILNICDIEFLRISSTHPKLKLKMCIQLIDLLSKVYLNDLVYSQSIFDPISQMIARFVEDEAFQEYLVKLTKIALAMFFNSCKNKKGNKQKYDKYGQNLYDALNEANETEIINAQKRGLIIQLLKWIIEQQCSNLNDQLKPLLVHVYLQLKQIKQENKGVVMLLGLLGDPEAIIQEIEEQNQIQEQEERDRQARIDQYNQMYSEQQLENDSKQQQKRYYKGENYDDDKPKQNQENIWVENIFDNNQEGDKQSKMDDEFYQKNGIGLKQKNSEKQKKPEQERNLNSKAIMQIEQIKMRREEEQKRKQQEEELKKQKKEQQIKAAVEEINKRNAKLGVAKEGDSKIPLKLIYDQNTLPKDISKIEQIQLINIEELEERDRETLGMALKKYHKSIKALFTKYQNSTTTIKKGDFFAQMREKIDLISIQDIGKMIKENDLLDLCTKEELVQLIKLINAKTVEKGDTSPLDLDDFSKYLVQFALLIYSRPPKDMRGCHAGQIFEQLFKHIAAATKKRGENSQIYSNPEFFNVPLHEQQEINKINNALLINRDYPIPENYKKIVDKDMQLNYSLNKKAQIGIPQGYLYGYQIINDLFNKLFKVNIIEPITKITLVDKVKPKPPSQAGLPRKAASVQSKENQEQPQRQPLINNQEPEEKQVKKNMKTGQIGRLNNLRSFGDINQSEQAAPPPPIPQFKSQQNANAQERGRTRSPQKQIMNKVLQSKIEQQENELKQKKSKDVRIKQRQQELKEELEKIKELKKEQELKQKEEEKQKRLEQEEAERKKREKFLKEQELKKQKVREHQIKLEEEKKQKEQHIIDQKKELEQQKKKEVDEFMKKQKQKIEKDLQELKLQQQKEREEQEKYKEQERLKEEKRKKKNLQILLSAQDKKKNDPQGENKEEENKNDQSDTQQQQQQ</sequence>
<feature type="compositionally biased region" description="Basic and acidic residues" evidence="2">
    <location>
        <begin position="1395"/>
        <end position="1414"/>
    </location>
</feature>
<dbReference type="PANTHER" id="PTHR22836:SF0">
    <property type="entry name" value="PRE-MRNA 3' END PROCESSING PROTEIN WDR33"/>
    <property type="match status" value="1"/>
</dbReference>
<dbReference type="InterPro" id="IPR010441">
    <property type="entry name" value="CH_2"/>
</dbReference>
<keyword evidence="5" id="KW-1185">Reference proteome</keyword>
<feature type="compositionally biased region" description="Polar residues" evidence="2">
    <location>
        <begin position="1173"/>
        <end position="1192"/>
    </location>
</feature>
<dbReference type="InterPro" id="IPR016024">
    <property type="entry name" value="ARM-type_fold"/>
</dbReference>
<evidence type="ECO:0000256" key="1">
    <source>
        <dbReference type="SAM" id="Coils"/>
    </source>
</evidence>
<organism evidence="4 5">
    <name type="scientific">Tetrahymena thermophila (strain SB210)</name>
    <dbReference type="NCBI Taxonomy" id="312017"/>
    <lineage>
        <taxon>Eukaryota</taxon>
        <taxon>Sar</taxon>
        <taxon>Alveolata</taxon>
        <taxon>Ciliophora</taxon>
        <taxon>Intramacronucleata</taxon>
        <taxon>Oligohymenophorea</taxon>
        <taxon>Hymenostomatida</taxon>
        <taxon>Tetrahymenina</taxon>
        <taxon>Tetrahymenidae</taxon>
        <taxon>Tetrahymena</taxon>
    </lineage>
</organism>
<feature type="compositionally biased region" description="Basic and acidic residues" evidence="2">
    <location>
        <begin position="814"/>
        <end position="828"/>
    </location>
</feature>
<dbReference type="GO" id="GO:0005847">
    <property type="term" value="C:mRNA cleavage and polyadenylation specificity factor complex"/>
    <property type="evidence" value="ECO:0007669"/>
    <property type="project" value="TreeGrafter"/>
</dbReference>
<dbReference type="RefSeq" id="XP_001015322.2">
    <property type="nucleotide sequence ID" value="XM_001015322.2"/>
</dbReference>
<feature type="compositionally biased region" description="Polar residues" evidence="2">
    <location>
        <begin position="1213"/>
        <end position="1225"/>
    </location>
</feature>
<feature type="region of interest" description="Disordered" evidence="2">
    <location>
        <begin position="1395"/>
        <end position="1457"/>
    </location>
</feature>
<gene>
    <name evidence="4" type="ORF">TTHERM_00640050</name>
</gene>
<dbReference type="GO" id="GO:0005737">
    <property type="term" value="C:cytoplasm"/>
    <property type="evidence" value="ECO:0007669"/>
    <property type="project" value="UniProtKB-ARBA"/>
</dbReference>